<dbReference type="CDD" id="cd00586">
    <property type="entry name" value="4HBT"/>
    <property type="match status" value="1"/>
</dbReference>
<dbReference type="NCBIfam" id="TIGR02799">
    <property type="entry name" value="thio_ybgC"/>
    <property type="match status" value="1"/>
</dbReference>
<dbReference type="PANTHER" id="PTHR31793">
    <property type="entry name" value="4-HYDROXYBENZOYL-COA THIOESTERASE FAMILY MEMBER"/>
    <property type="match status" value="1"/>
</dbReference>
<keyword evidence="2" id="KW-0378">Hydrolase</keyword>
<dbReference type="NCBIfam" id="TIGR00051">
    <property type="entry name" value="YbgC/FadM family acyl-CoA thioesterase"/>
    <property type="match status" value="1"/>
</dbReference>
<dbReference type="InterPro" id="IPR014166">
    <property type="entry name" value="Tol-Pal_acyl-CoA_thioesterase"/>
</dbReference>
<name>A0A7V8GKG9_9GAMM</name>
<dbReference type="InterPro" id="IPR008272">
    <property type="entry name" value="HB-CoA_thioesterase_AS"/>
</dbReference>
<dbReference type="RefSeq" id="WP_162312022.1">
    <property type="nucleotide sequence ID" value="NZ_JACHGU010000012.1"/>
</dbReference>
<evidence type="ECO:0000259" key="3">
    <source>
        <dbReference type="Pfam" id="PF03061"/>
    </source>
</evidence>
<comment type="similarity">
    <text evidence="1">Belongs to the 4-hydroxybenzoyl-CoA thioesterase family.</text>
</comment>
<dbReference type="InterPro" id="IPR029069">
    <property type="entry name" value="HotDog_dom_sf"/>
</dbReference>
<proteinExistence type="inferred from homology"/>
<protein>
    <submittedName>
        <fullName evidence="4">Tol-pal system-associated acyl-CoA thioesterase</fullName>
    </submittedName>
</protein>
<evidence type="ECO:0000256" key="2">
    <source>
        <dbReference type="ARBA" id="ARBA00022801"/>
    </source>
</evidence>
<dbReference type="InterPro" id="IPR006684">
    <property type="entry name" value="YbgC/YbaW"/>
</dbReference>
<organism evidence="4 5">
    <name type="scientific">Pseudoxanthomonas broegbernensis</name>
    <dbReference type="NCBI Taxonomy" id="83619"/>
    <lineage>
        <taxon>Bacteria</taxon>
        <taxon>Pseudomonadati</taxon>
        <taxon>Pseudomonadota</taxon>
        <taxon>Gammaproteobacteria</taxon>
        <taxon>Lysobacterales</taxon>
        <taxon>Lysobacteraceae</taxon>
        <taxon>Pseudoxanthomonas</taxon>
    </lineage>
</organism>
<sequence length="136" mass="15104">MFSIPIRVYWEDTDAGGVVYHARYVAFLERARSDALRAMGRGQQALQQSGLVFAVHSMRLDFLRPARLDDLLQVTAEVAQVRRASVVFSQRILRGEELLLAAEVKVASLRAADFRPCPIEAALHQELESLLAGPTA</sequence>
<dbReference type="InterPro" id="IPR006683">
    <property type="entry name" value="Thioestr_dom"/>
</dbReference>
<gene>
    <name evidence="4" type="primary">ybgC</name>
    <name evidence="4" type="ORF">B1992_13420</name>
</gene>
<feature type="domain" description="Thioesterase" evidence="3">
    <location>
        <begin position="16"/>
        <end position="99"/>
    </location>
</feature>
<evidence type="ECO:0000313" key="5">
    <source>
        <dbReference type="Proteomes" id="UP000462066"/>
    </source>
</evidence>
<keyword evidence="5" id="KW-1185">Reference proteome</keyword>
<reference evidence="4 5" key="1">
    <citation type="submission" date="2017-10" db="EMBL/GenBank/DDBJ databases">
        <title>Whole genome sequencing of Pseudoxanthomonas broegbernensis DSM 12573(T).</title>
        <authorList>
            <person name="Kumar S."/>
            <person name="Bansal K."/>
            <person name="Kaur A."/>
            <person name="Patil P."/>
            <person name="Sharma S."/>
            <person name="Patil P.B."/>
        </authorList>
    </citation>
    <scope>NUCLEOTIDE SEQUENCE [LARGE SCALE GENOMIC DNA]</scope>
    <source>
        <strain evidence="4 5">DSM 12573</strain>
    </source>
</reference>
<dbReference type="Gene3D" id="3.10.129.10">
    <property type="entry name" value="Hotdog Thioesterase"/>
    <property type="match status" value="1"/>
</dbReference>
<evidence type="ECO:0000313" key="4">
    <source>
        <dbReference type="EMBL" id="KAF1685015.1"/>
    </source>
</evidence>
<accession>A0A7V8GKG9</accession>
<dbReference type="Proteomes" id="UP000462066">
    <property type="component" value="Unassembled WGS sequence"/>
</dbReference>
<dbReference type="SUPFAM" id="SSF54637">
    <property type="entry name" value="Thioesterase/thiol ester dehydrase-isomerase"/>
    <property type="match status" value="1"/>
</dbReference>
<dbReference type="FunFam" id="3.10.129.10:FF:000004">
    <property type="entry name" value="Tol-pal system-associated acyl-CoA thioesterase"/>
    <property type="match status" value="1"/>
</dbReference>
<dbReference type="EMBL" id="MWIP01000018">
    <property type="protein sequence ID" value="KAF1685015.1"/>
    <property type="molecule type" value="Genomic_DNA"/>
</dbReference>
<dbReference type="PROSITE" id="PS01328">
    <property type="entry name" value="4HBCOA_THIOESTERASE"/>
    <property type="match status" value="1"/>
</dbReference>
<evidence type="ECO:0000256" key="1">
    <source>
        <dbReference type="ARBA" id="ARBA00005953"/>
    </source>
</evidence>
<dbReference type="InterPro" id="IPR050563">
    <property type="entry name" value="4-hydroxybenzoyl-CoA_TE"/>
</dbReference>
<dbReference type="GO" id="GO:0047617">
    <property type="term" value="F:fatty acyl-CoA hydrolase activity"/>
    <property type="evidence" value="ECO:0007669"/>
    <property type="project" value="TreeGrafter"/>
</dbReference>
<comment type="caution">
    <text evidence="4">The sequence shown here is derived from an EMBL/GenBank/DDBJ whole genome shotgun (WGS) entry which is preliminary data.</text>
</comment>
<dbReference type="PANTHER" id="PTHR31793:SF37">
    <property type="entry name" value="ACYL-COA THIOESTER HYDROLASE YBGC"/>
    <property type="match status" value="1"/>
</dbReference>
<dbReference type="Pfam" id="PF03061">
    <property type="entry name" value="4HBT"/>
    <property type="match status" value="1"/>
</dbReference>
<dbReference type="AlphaFoldDB" id="A0A7V8GKG9"/>
<dbReference type="PIRSF" id="PIRSF003230">
    <property type="entry name" value="YbgC"/>
    <property type="match status" value="1"/>
</dbReference>